<name>A0AC61R7D5_9FIRM</name>
<proteinExistence type="predicted"/>
<keyword evidence="2" id="KW-1185">Reference proteome</keyword>
<dbReference type="EMBL" id="SRYG01000013">
    <property type="protein sequence ID" value="TGY65790.1"/>
    <property type="molecule type" value="Genomic_DNA"/>
</dbReference>
<accession>A0AC61R7D5</accession>
<protein>
    <submittedName>
        <fullName evidence="1">Ribosome biogenesis GTPase YqeH</fullName>
    </submittedName>
</protein>
<reference evidence="1" key="1">
    <citation type="submission" date="2019-04" db="EMBL/GenBank/DDBJ databases">
        <title>Microbes associate with the intestines of laboratory mice.</title>
        <authorList>
            <person name="Navarre W."/>
            <person name="Wong E."/>
            <person name="Huang K."/>
            <person name="Tropini C."/>
            <person name="Ng K."/>
            <person name="Yu B."/>
        </authorList>
    </citation>
    <scope>NUCLEOTIDE SEQUENCE</scope>
    <source>
        <strain evidence="1">NM09_H32</strain>
    </source>
</reference>
<gene>
    <name evidence="1" type="primary">yqeH</name>
    <name evidence="1" type="ORF">E5336_07350</name>
</gene>
<comment type="caution">
    <text evidence="1">The sequence shown here is derived from an EMBL/GenBank/DDBJ whole genome shotgun (WGS) entry which is preliminary data.</text>
</comment>
<sequence>MTKYCKGCGARLQNDDENAIGYVPTLDSSYCQRCYRIRHYGDVTINLQQGIESSETFEKIDRLEGVVFWVVDLFAFESSLISRLNQKLPGKKIVLVLTKRDVLPKTLTDRKIFDFVDERLAEEHIRVEAKIILGGLLKGGEEANASMATLDEAIHRYAAHQNIIFMGVANSGKSTLINRLLASNDLTTSRNPGTTIDVVTIENGDHILYDTPGIEDPHSVLTHVEPKDLKTLIPTKPIRPLVTQIYENQSFAVGGLARMDVYTNGKATVVAYFSRSLSVHRGKVEKADALWQRHIGGMLSPTLDSSPDSMQVYQAPAFDGKLDVVIHGIGWFCVSGDIKEIYVRVHKGIFVTFRKAMI</sequence>
<evidence type="ECO:0000313" key="1">
    <source>
        <dbReference type="EMBL" id="TGY65790.1"/>
    </source>
</evidence>
<organism evidence="1 2">
    <name type="scientific">Dubosiella muris</name>
    <dbReference type="NCBI Taxonomy" id="3038133"/>
    <lineage>
        <taxon>Bacteria</taxon>
        <taxon>Bacillati</taxon>
        <taxon>Bacillota</taxon>
        <taxon>Erysipelotrichia</taxon>
        <taxon>Erysipelotrichales</taxon>
        <taxon>Erysipelotrichaceae</taxon>
        <taxon>Dubosiella</taxon>
    </lineage>
</organism>
<evidence type="ECO:0000313" key="2">
    <source>
        <dbReference type="Proteomes" id="UP000308836"/>
    </source>
</evidence>
<dbReference type="Proteomes" id="UP000308836">
    <property type="component" value="Unassembled WGS sequence"/>
</dbReference>